<sequence length="452" mass="49910">MKAVRQFFNSTLQEVQVDPTHATRSTMRDVLMGCPIGLNLHGLGSIGQMESFRMALFLSNKMCVLSESVETSEMSIWGSVVRMPAQWKPDRRSRLAGLDRVFSTFQELKENPSKLADCRQTSYKLYKHIFSREQVFSNARWWINATMLRSPGSFIRGEVLGLVGGLGFAPNLGLVTQLLALLGAVVYAHEHAIKYISEDTLTFRASGKAIDGSSARFGDLFNITHWNARAMGNQSLPLPFVVQAKATEWIFASNVSKQGYAKSDGPDGEAVRGDRSVCWYWESLRPTDALLKAVDAVRPAAAYGVLHARIEDDLRAPGIPSDFWSARTPLPDMFSKIANSSHPCLSRPSSFYMCVAASDVTEPEDASILDRRVTPWPNMSLELGGSDAVRKAGLEGSRIQGALLDFEIARGAKFFLGDEGLSTFTRAIMTSRTCAGIPCNINSRDMREATFR</sequence>
<proteinExistence type="predicted"/>
<accession>A0ABN9PZ94</accession>
<evidence type="ECO:0000313" key="2">
    <source>
        <dbReference type="Proteomes" id="UP001189429"/>
    </source>
</evidence>
<protein>
    <submittedName>
        <fullName evidence="1">Uncharacterized protein</fullName>
    </submittedName>
</protein>
<name>A0ABN9PZ94_9DINO</name>
<evidence type="ECO:0000313" key="1">
    <source>
        <dbReference type="EMBL" id="CAK0796096.1"/>
    </source>
</evidence>
<reference evidence="1" key="1">
    <citation type="submission" date="2023-10" db="EMBL/GenBank/DDBJ databases">
        <authorList>
            <person name="Chen Y."/>
            <person name="Shah S."/>
            <person name="Dougan E. K."/>
            <person name="Thang M."/>
            <person name="Chan C."/>
        </authorList>
    </citation>
    <scope>NUCLEOTIDE SEQUENCE [LARGE SCALE GENOMIC DNA]</scope>
</reference>
<dbReference type="EMBL" id="CAUYUJ010001470">
    <property type="protein sequence ID" value="CAK0796096.1"/>
    <property type="molecule type" value="Genomic_DNA"/>
</dbReference>
<keyword evidence="2" id="KW-1185">Reference proteome</keyword>
<dbReference type="Proteomes" id="UP001189429">
    <property type="component" value="Unassembled WGS sequence"/>
</dbReference>
<organism evidence="1 2">
    <name type="scientific">Prorocentrum cordatum</name>
    <dbReference type="NCBI Taxonomy" id="2364126"/>
    <lineage>
        <taxon>Eukaryota</taxon>
        <taxon>Sar</taxon>
        <taxon>Alveolata</taxon>
        <taxon>Dinophyceae</taxon>
        <taxon>Prorocentrales</taxon>
        <taxon>Prorocentraceae</taxon>
        <taxon>Prorocentrum</taxon>
    </lineage>
</organism>
<comment type="caution">
    <text evidence="1">The sequence shown here is derived from an EMBL/GenBank/DDBJ whole genome shotgun (WGS) entry which is preliminary data.</text>
</comment>
<gene>
    <name evidence="1" type="ORF">PCOR1329_LOCUS5566</name>
</gene>